<proteinExistence type="predicted"/>
<evidence type="ECO:0000313" key="2">
    <source>
        <dbReference type="Proteomes" id="UP000502677"/>
    </source>
</evidence>
<reference evidence="1 2" key="1">
    <citation type="submission" date="2020-03" db="EMBL/GenBank/DDBJ databases">
        <title>Leucobacter sp. nov., isolated from beetles.</title>
        <authorList>
            <person name="Hyun D.-W."/>
            <person name="Bae J.-W."/>
        </authorList>
    </citation>
    <scope>NUCLEOTIDE SEQUENCE [LARGE SCALE GENOMIC DNA]</scope>
    <source>
        <strain evidence="1 2">HDW9C</strain>
    </source>
</reference>
<dbReference type="KEGG" id="lvi:G7068_03140"/>
<accession>A0A6G7XCY9</accession>
<dbReference type="AlphaFoldDB" id="A0A6G7XCY9"/>
<dbReference type="EMBL" id="CP049863">
    <property type="protein sequence ID" value="QIK62309.1"/>
    <property type="molecule type" value="Genomic_DNA"/>
</dbReference>
<name>A0A6G7XCY9_9MICO</name>
<evidence type="ECO:0000313" key="1">
    <source>
        <dbReference type="EMBL" id="QIK62309.1"/>
    </source>
</evidence>
<dbReference type="Proteomes" id="UP000502677">
    <property type="component" value="Chromosome"/>
</dbReference>
<protein>
    <submittedName>
        <fullName evidence="1">Type IV toxin-antitoxin system AbiEi family antitoxin domain-containing protein</fullName>
    </submittedName>
</protein>
<keyword evidence="2" id="KW-1185">Reference proteome</keyword>
<sequence>MNLRRIDATRELIHSRSELLSLGHSESKISRAVRSGELLRLSRGHYAIASHLKQLTPEERHLLYVFACAATKHTDSPFSSHSAAVLLGLPLYNFRSARPQILISHRASATSTKYVDRRVAECLDSELVEICGVRCTDLERTVLDIARFHSAERALGCADAAIRLRFPVERGRAMAPEAMAWRESWLERLANMPGARGVGRATKVLRLADGSADSPLESVARLRFHEAGYDIATQVKVESPFGGFYFVDLEILGLGVLCEVDGKVKYTNAEIRQGQTADEVVYEEKRRSNWIEGRTQKRLLRLGARELATPATFAKWLRDFEVPAPGPTPTR</sequence>
<gene>
    <name evidence="1" type="ORF">G7068_03140</name>
</gene>
<organism evidence="1 2">
    <name type="scientific">Leucobacter viscericola</name>
    <dbReference type="NCBI Taxonomy" id="2714935"/>
    <lineage>
        <taxon>Bacteria</taxon>
        <taxon>Bacillati</taxon>
        <taxon>Actinomycetota</taxon>
        <taxon>Actinomycetes</taxon>
        <taxon>Micrococcales</taxon>
        <taxon>Microbacteriaceae</taxon>
        <taxon>Leucobacter</taxon>
    </lineage>
</organism>